<dbReference type="EMBL" id="BAABJX010000020">
    <property type="protein sequence ID" value="GAA4828413.1"/>
    <property type="molecule type" value="Genomic_DNA"/>
</dbReference>
<dbReference type="Gene3D" id="3.40.50.150">
    <property type="entry name" value="Vaccinia Virus protein VP39"/>
    <property type="match status" value="1"/>
</dbReference>
<dbReference type="InterPro" id="IPR017804">
    <property type="entry name" value="MeTrfase_EgtD-like"/>
</dbReference>
<accession>A0ABP9DA16</accession>
<dbReference type="RefSeq" id="WP_345370024.1">
    <property type="nucleotide sequence ID" value="NZ_BAABJX010000020.1"/>
</dbReference>
<feature type="domain" description="Histidine-specific methyltransferase SAM-dependent" evidence="3">
    <location>
        <begin position="23"/>
        <end position="330"/>
    </location>
</feature>
<keyword evidence="2" id="KW-0808">Transferase</keyword>
<keyword evidence="5" id="KW-1185">Reference proteome</keyword>
<comment type="caution">
    <text evidence="4">The sequence shown here is derived from an EMBL/GenBank/DDBJ whole genome shotgun (WGS) entry which is preliminary data.</text>
</comment>
<reference evidence="5" key="1">
    <citation type="journal article" date="2019" name="Int. J. Syst. Evol. Microbiol.">
        <title>The Global Catalogue of Microorganisms (GCM) 10K type strain sequencing project: providing services to taxonomists for standard genome sequencing and annotation.</title>
        <authorList>
            <consortium name="The Broad Institute Genomics Platform"/>
            <consortium name="The Broad Institute Genome Sequencing Center for Infectious Disease"/>
            <person name="Wu L."/>
            <person name="Ma J."/>
        </authorList>
    </citation>
    <scope>NUCLEOTIDE SEQUENCE [LARGE SCALE GENOMIC DNA]</scope>
    <source>
        <strain evidence="5">JCM 18326</strain>
    </source>
</reference>
<evidence type="ECO:0000256" key="1">
    <source>
        <dbReference type="ARBA" id="ARBA00022603"/>
    </source>
</evidence>
<evidence type="ECO:0000313" key="4">
    <source>
        <dbReference type="EMBL" id="GAA4828413.1"/>
    </source>
</evidence>
<dbReference type="NCBIfam" id="TIGR03438">
    <property type="entry name" value="egtD_ergothio"/>
    <property type="match status" value="1"/>
</dbReference>
<organism evidence="4 5">
    <name type="scientific">Algivirga pacifica</name>
    <dbReference type="NCBI Taxonomy" id="1162670"/>
    <lineage>
        <taxon>Bacteria</taxon>
        <taxon>Pseudomonadati</taxon>
        <taxon>Bacteroidota</taxon>
        <taxon>Cytophagia</taxon>
        <taxon>Cytophagales</taxon>
        <taxon>Flammeovirgaceae</taxon>
        <taxon>Algivirga</taxon>
    </lineage>
</organism>
<dbReference type="PIRSF" id="PIRSF018005">
    <property type="entry name" value="UCP018005"/>
    <property type="match status" value="1"/>
</dbReference>
<evidence type="ECO:0000313" key="5">
    <source>
        <dbReference type="Proteomes" id="UP001500298"/>
    </source>
</evidence>
<proteinExistence type="predicted"/>
<protein>
    <submittedName>
        <fullName evidence="4">L-histidine N(Alpha)-methyltransferase</fullName>
    </submittedName>
</protein>
<evidence type="ECO:0000256" key="2">
    <source>
        <dbReference type="ARBA" id="ARBA00022679"/>
    </source>
</evidence>
<dbReference type="InterPro" id="IPR035094">
    <property type="entry name" value="EgtD"/>
</dbReference>
<dbReference type="Proteomes" id="UP001500298">
    <property type="component" value="Unassembled WGS sequence"/>
</dbReference>
<dbReference type="InterPro" id="IPR029063">
    <property type="entry name" value="SAM-dependent_MTases_sf"/>
</dbReference>
<name>A0ABP9DA16_9BACT</name>
<dbReference type="SUPFAM" id="SSF53335">
    <property type="entry name" value="S-adenosyl-L-methionine-dependent methyltransferases"/>
    <property type="match status" value="1"/>
</dbReference>
<dbReference type="Pfam" id="PF10017">
    <property type="entry name" value="Methyltransf_33"/>
    <property type="match status" value="1"/>
</dbReference>
<dbReference type="PANTHER" id="PTHR43397">
    <property type="entry name" value="ERGOTHIONEINE BIOSYNTHESIS PROTEIN 1"/>
    <property type="match status" value="1"/>
</dbReference>
<dbReference type="InterPro" id="IPR051128">
    <property type="entry name" value="EgtD_Methyltrsf_superfamily"/>
</dbReference>
<sequence length="332" mass="38442">MNTVTKNHSSSTTKNTPTYDTAMAEEVLKGLQATQKYLPSKYFYDGIGDELFQKIMAMEEYYLTDCEMQVFREQATEIFKMLFGDDQHAFDVVEFGAGDGTKTRVLLKYFLEKQLDFSYLPIDISENVLEQLSLSLKKELPALDVQPMAMDYFKALEQLQSKSKKKVVFFLGSNIGNLTREDTVKFLQQLSQKLNKGDMLLMGMDLKKSPATILQAYDDQKGITRDFNMNLLERLNKELGADFQVENFQHFPSYNPLTGETKSFLVSKIKQSVHFSLLGKTVHFEAWEAIYTELSKKYDLKEIQQIAQETGFEVKQHFFDDRQYYVDTLWVV</sequence>
<dbReference type="PANTHER" id="PTHR43397:SF1">
    <property type="entry name" value="ERGOTHIONEINE BIOSYNTHESIS PROTEIN 1"/>
    <property type="match status" value="1"/>
</dbReference>
<keyword evidence="1" id="KW-0489">Methyltransferase</keyword>
<dbReference type="InterPro" id="IPR019257">
    <property type="entry name" value="MeTrfase_dom"/>
</dbReference>
<evidence type="ECO:0000259" key="3">
    <source>
        <dbReference type="Pfam" id="PF10017"/>
    </source>
</evidence>
<gene>
    <name evidence="4" type="primary">egtD</name>
    <name evidence="4" type="ORF">GCM10023331_11810</name>
</gene>